<evidence type="ECO:0000256" key="7">
    <source>
        <dbReference type="ARBA" id="ARBA00023010"/>
    </source>
</evidence>
<keyword evidence="5 9" id="KW-0653">Protein transport</keyword>
<keyword evidence="8 9" id="KW-0472">Membrane</keyword>
<evidence type="ECO:0000256" key="1">
    <source>
        <dbReference type="ARBA" id="ARBA00004162"/>
    </source>
</evidence>
<dbReference type="HAMAP" id="MF_00236">
    <property type="entry name" value="TatA_E"/>
    <property type="match status" value="1"/>
</dbReference>
<comment type="similarity">
    <text evidence="9">Belongs to the TatA/E family.</text>
</comment>
<dbReference type="AlphaFoldDB" id="A0AAU7ZQA8"/>
<keyword evidence="2 9" id="KW-0813">Transport</keyword>
<evidence type="ECO:0000256" key="6">
    <source>
        <dbReference type="ARBA" id="ARBA00022989"/>
    </source>
</evidence>
<dbReference type="EMBL" id="CP132942">
    <property type="protein sequence ID" value="XCB33145.1"/>
    <property type="molecule type" value="Genomic_DNA"/>
</dbReference>
<dbReference type="NCBIfam" id="TIGR01411">
    <property type="entry name" value="tatAE"/>
    <property type="match status" value="1"/>
</dbReference>
<dbReference type="GO" id="GO:0033281">
    <property type="term" value="C:TAT protein transport complex"/>
    <property type="evidence" value="ECO:0007669"/>
    <property type="project" value="UniProtKB-UniRule"/>
</dbReference>
<accession>A0AAU7ZQA8</accession>
<evidence type="ECO:0000256" key="2">
    <source>
        <dbReference type="ARBA" id="ARBA00022448"/>
    </source>
</evidence>
<keyword evidence="3 9" id="KW-1003">Cell membrane</keyword>
<dbReference type="Pfam" id="PF02416">
    <property type="entry name" value="TatA_B_E"/>
    <property type="match status" value="1"/>
</dbReference>
<keyword evidence="6 9" id="KW-1133">Transmembrane helix</keyword>
<dbReference type="PANTHER" id="PTHR42982:SF1">
    <property type="entry name" value="SEC-INDEPENDENT PROTEIN TRANSLOCASE PROTEIN TATA"/>
    <property type="match status" value="1"/>
</dbReference>
<name>A0AAU7ZQA8_9BACT</name>
<dbReference type="PANTHER" id="PTHR42982">
    <property type="entry name" value="SEC-INDEPENDENT PROTEIN TRANSLOCASE PROTEIN TATA"/>
    <property type="match status" value="1"/>
</dbReference>
<comment type="subcellular location">
    <subcellularLocation>
        <location evidence="1 9">Cell membrane</location>
        <topology evidence="1 9">Single-pass membrane protein</topology>
    </subcellularLocation>
</comment>
<reference evidence="11" key="1">
    <citation type="submission" date="2023-08" db="EMBL/GenBank/DDBJ databases">
        <authorList>
            <person name="Messyasz A."/>
            <person name="Mannisto M.K."/>
            <person name="Kerkhof L.J."/>
            <person name="Haggblom M."/>
        </authorList>
    </citation>
    <scope>NUCLEOTIDE SEQUENCE</scope>
    <source>
        <strain evidence="11">X5P6</strain>
    </source>
</reference>
<dbReference type="InterPro" id="IPR006312">
    <property type="entry name" value="TatA/E"/>
</dbReference>
<evidence type="ECO:0000313" key="11">
    <source>
        <dbReference type="EMBL" id="XCB33145.1"/>
    </source>
</evidence>
<comment type="subunit">
    <text evidence="9">Forms a complex with TatC.</text>
</comment>
<comment type="function">
    <text evidence="9">Part of the twin-arginine translocation (Tat) system that transports large folded proteins containing a characteristic twin-arginine motif in their signal peptide across membranes. TatA could form the protein-conducting channel of the Tat system.</text>
</comment>
<gene>
    <name evidence="9 11" type="primary">tatA</name>
    <name evidence="11" type="ORF">RBB77_22445</name>
</gene>
<proteinExistence type="inferred from homology"/>
<evidence type="ECO:0000256" key="3">
    <source>
        <dbReference type="ARBA" id="ARBA00022475"/>
    </source>
</evidence>
<feature type="region of interest" description="Disordered" evidence="10">
    <location>
        <begin position="46"/>
        <end position="70"/>
    </location>
</feature>
<evidence type="ECO:0000256" key="4">
    <source>
        <dbReference type="ARBA" id="ARBA00022692"/>
    </source>
</evidence>
<keyword evidence="7 9" id="KW-0811">Translocation</keyword>
<dbReference type="InterPro" id="IPR003369">
    <property type="entry name" value="TatA/B/E"/>
</dbReference>
<dbReference type="RefSeq" id="WP_353063988.1">
    <property type="nucleotide sequence ID" value="NZ_CP132942.1"/>
</dbReference>
<dbReference type="KEGG" id="tpsc:RBB77_22445"/>
<protein>
    <recommendedName>
        <fullName evidence="9">Sec-independent protein translocase protein TatA</fullName>
    </recommendedName>
</protein>
<reference evidence="11" key="2">
    <citation type="journal article" date="2024" name="Environ. Microbiol.">
        <title>Genome analysis and description of Tunturibacter gen. nov. expands the diversity of Terriglobia in tundra soils.</title>
        <authorList>
            <person name="Messyasz A."/>
            <person name="Mannisto M.K."/>
            <person name="Kerkhof L.J."/>
            <person name="Haggblom M.M."/>
        </authorList>
    </citation>
    <scope>NUCLEOTIDE SEQUENCE</scope>
    <source>
        <strain evidence="11">X5P6</strain>
    </source>
</reference>
<feature type="transmembrane region" description="Helical" evidence="9">
    <location>
        <begin position="6"/>
        <end position="23"/>
    </location>
</feature>
<evidence type="ECO:0000256" key="10">
    <source>
        <dbReference type="SAM" id="MobiDB-lite"/>
    </source>
</evidence>
<evidence type="ECO:0000256" key="5">
    <source>
        <dbReference type="ARBA" id="ARBA00022927"/>
    </source>
</evidence>
<dbReference type="GO" id="GO:0043953">
    <property type="term" value="P:protein transport by the Tat complex"/>
    <property type="evidence" value="ECO:0007669"/>
    <property type="project" value="UniProtKB-UniRule"/>
</dbReference>
<keyword evidence="4 9" id="KW-0812">Transmembrane</keyword>
<sequence>MGELFTPTHLIVIAVVVLVLFGGKKLPELGKGLGEGLRGFKDGMKGVTDDVNKPGDSAHAVTPKPEETVK</sequence>
<evidence type="ECO:0000256" key="9">
    <source>
        <dbReference type="HAMAP-Rule" id="MF_00236"/>
    </source>
</evidence>
<organism evidence="11">
    <name type="scientific">Tunturiibacter psychrotolerans</name>
    <dbReference type="NCBI Taxonomy" id="3069686"/>
    <lineage>
        <taxon>Bacteria</taxon>
        <taxon>Pseudomonadati</taxon>
        <taxon>Acidobacteriota</taxon>
        <taxon>Terriglobia</taxon>
        <taxon>Terriglobales</taxon>
        <taxon>Acidobacteriaceae</taxon>
        <taxon>Tunturiibacter</taxon>
    </lineage>
</organism>
<dbReference type="Gene3D" id="1.20.5.3310">
    <property type="match status" value="1"/>
</dbReference>
<evidence type="ECO:0000256" key="8">
    <source>
        <dbReference type="ARBA" id="ARBA00023136"/>
    </source>
</evidence>
<dbReference type="GO" id="GO:0008320">
    <property type="term" value="F:protein transmembrane transporter activity"/>
    <property type="evidence" value="ECO:0007669"/>
    <property type="project" value="UniProtKB-UniRule"/>
</dbReference>